<evidence type="ECO:0000256" key="1">
    <source>
        <dbReference type="ARBA" id="ARBA00022737"/>
    </source>
</evidence>
<feature type="compositionally biased region" description="Gly residues" evidence="4">
    <location>
        <begin position="1114"/>
        <end position="1124"/>
    </location>
</feature>
<sequence>MVSDSLVIPLTKTSPGETVEIFPSELSATDPSDILSLLESENASPELYFQCAVGYHRQNLPEEHDQVCQAGIKLDQSLNMKTEKDKEALMSLYCSLASSRITSAERLKQSSNLDPSVLKAKIEEIQSQAQDLFTQADKIDQFYSTTWCSKGRMLLSQYNKKASDGVATLERAKYYFETSLRESGRVLPALMGMANVMYLEGHFQKALNFYAEAIKNFPEESGSEARVALGMCCYKLGQVDRAYACFQRAISIDPANVSGRVGVGVLRMRSGEREAVEEGVKHIVRARINDTKNPMVNNHLANHFFYAFSPHPGTLKFGSHNKRKAKATAGIEVEVGDEVRIGLDEVTYVTAVNQSAGEIEFEDEVKTSGEQKWYKKDYSKVEEYAKTAFGGTTVPSIQAESCWLIGRVSHVRKEFDQAEKLYKNAVKLDQAFTPALYGYAQILVRKKDYIPACTLLENVLKACPNSPDALGLYGAILAKDGNKRAKALESLKRAVELKPEDANVHLMYATVLKNNVVDFPTALEAYQKSMDITLKASKPVSSSTLSNVGVLNFWRKEYDDAEKKLIEAIAAEGVVWEGVKSTGDIIAKGGDAVVPSIFNLARLYEEKGKHEDAVAIHREIINAHPAYTNSYVRMATISRDLGAMKHCAAWLEQAFATATDNQQLMCLIGHFWFDNKEFQNSQHIYEKLLNEGSDTMHPYANVALGNIYFASIGLSNGEKRGKFLKYSEDYYVKALQKDSGNVYAGNGIGCVLAEKGELSKARNVFQRVRECSNDSIPSTLLNMAHLMLAQQQHAPAIVLYRNYLEQNHAEAGSINVHLYISHAYYDWAKASEATMKTAMTEEAARLDERYRNSLDWLVKAKAIDPESKRCSYNEALVRQDFAVAVLKKGTEGLKRSLEDVEGAMVNLTTAKEIFTTLSEVDKESKPKPAFPVAKCTPYAEYCSKQITLCEQHLAHEQERAEEDKKKRESQINNAKLLAQEKILEKLKEEQRLAEEEERARKMAEENAEKIKTMTGQWNSAQKSKRKSEGKKGKKNPNAMEDDSDSSSDDEAVPVAGEVKETSVDALFGGSDSDSDDDDVPKPMETEEEEEAAPPKKKTGVGALFDSDSDDDSDAGGGGGEGGADGGEEPSAKKRKVIADDDDE</sequence>
<dbReference type="InterPro" id="IPR011990">
    <property type="entry name" value="TPR-like_helical_dom_sf"/>
</dbReference>
<feature type="repeat" description="TPR" evidence="3">
    <location>
        <begin position="223"/>
        <end position="256"/>
    </location>
</feature>
<evidence type="ECO:0000313" key="6">
    <source>
        <dbReference type="Proteomes" id="UP001165085"/>
    </source>
</evidence>
<comment type="caution">
    <text evidence="5">The sequence shown here is derived from an EMBL/GenBank/DDBJ whole genome shotgun (WGS) entry which is preliminary data.</text>
</comment>
<dbReference type="GO" id="GO:0000993">
    <property type="term" value="F:RNA polymerase II complex binding"/>
    <property type="evidence" value="ECO:0007669"/>
    <property type="project" value="TreeGrafter"/>
</dbReference>
<dbReference type="InterPro" id="IPR019734">
    <property type="entry name" value="TPR_rpt"/>
</dbReference>
<evidence type="ECO:0000256" key="4">
    <source>
        <dbReference type="SAM" id="MobiDB-lite"/>
    </source>
</evidence>
<dbReference type="InterPro" id="IPR031101">
    <property type="entry name" value="Ctr9"/>
</dbReference>
<protein>
    <submittedName>
        <fullName evidence="5">Uncharacterized protein</fullName>
    </submittedName>
</protein>
<dbReference type="EMBL" id="BRXY01000030">
    <property type="protein sequence ID" value="GMH54927.1"/>
    <property type="molecule type" value="Genomic_DNA"/>
</dbReference>
<dbReference type="Gene3D" id="1.25.40.10">
    <property type="entry name" value="Tetratricopeptide repeat domain"/>
    <property type="match status" value="3"/>
</dbReference>
<evidence type="ECO:0000256" key="2">
    <source>
        <dbReference type="ARBA" id="ARBA00022803"/>
    </source>
</evidence>
<gene>
    <name evidence="5" type="ORF">TrST_g3708</name>
</gene>
<feature type="compositionally biased region" description="Basic residues" evidence="4">
    <location>
        <begin position="1022"/>
        <end position="1034"/>
    </location>
</feature>
<dbReference type="GO" id="GO:0016593">
    <property type="term" value="C:Cdc73/Paf1 complex"/>
    <property type="evidence" value="ECO:0007669"/>
    <property type="project" value="TreeGrafter"/>
</dbReference>
<feature type="compositionally biased region" description="Acidic residues" evidence="4">
    <location>
        <begin position="1039"/>
        <end position="1051"/>
    </location>
</feature>
<dbReference type="GO" id="GO:0006355">
    <property type="term" value="P:regulation of DNA-templated transcription"/>
    <property type="evidence" value="ECO:0007669"/>
    <property type="project" value="InterPro"/>
</dbReference>
<proteinExistence type="predicted"/>
<dbReference type="PANTHER" id="PTHR14027">
    <property type="entry name" value="RNA POLYMERASE-ASSOCIATED PROTEIN CTR9"/>
    <property type="match status" value="1"/>
</dbReference>
<dbReference type="GO" id="GO:0006368">
    <property type="term" value="P:transcription elongation by RNA polymerase II"/>
    <property type="evidence" value="ECO:0007669"/>
    <property type="project" value="TreeGrafter"/>
</dbReference>
<evidence type="ECO:0000256" key="3">
    <source>
        <dbReference type="PROSITE-ProRule" id="PRU00339"/>
    </source>
</evidence>
<feature type="region of interest" description="Disordered" evidence="4">
    <location>
        <begin position="1010"/>
        <end position="1143"/>
    </location>
</feature>
<organism evidence="5 6">
    <name type="scientific">Triparma strigata</name>
    <dbReference type="NCBI Taxonomy" id="1606541"/>
    <lineage>
        <taxon>Eukaryota</taxon>
        <taxon>Sar</taxon>
        <taxon>Stramenopiles</taxon>
        <taxon>Ochrophyta</taxon>
        <taxon>Bolidophyceae</taxon>
        <taxon>Parmales</taxon>
        <taxon>Triparmaceae</taxon>
        <taxon>Triparma</taxon>
    </lineage>
</organism>
<evidence type="ECO:0000313" key="5">
    <source>
        <dbReference type="EMBL" id="GMH54927.1"/>
    </source>
</evidence>
<dbReference type="Pfam" id="PF00515">
    <property type="entry name" value="TPR_1"/>
    <property type="match status" value="1"/>
</dbReference>
<dbReference type="Proteomes" id="UP001165085">
    <property type="component" value="Unassembled WGS sequence"/>
</dbReference>
<dbReference type="OrthoDB" id="343875at2759"/>
<dbReference type="AlphaFoldDB" id="A0A9W6ZIB6"/>
<keyword evidence="6" id="KW-1185">Reference proteome</keyword>
<keyword evidence="1" id="KW-0677">Repeat</keyword>
<dbReference type="SUPFAM" id="SSF48452">
    <property type="entry name" value="TPR-like"/>
    <property type="match status" value="4"/>
</dbReference>
<reference evidence="6" key="1">
    <citation type="journal article" date="2023" name="Commun. Biol.">
        <title>Genome analysis of Parmales, the sister group of diatoms, reveals the evolutionary specialization of diatoms from phago-mixotrophs to photoautotrophs.</title>
        <authorList>
            <person name="Ban H."/>
            <person name="Sato S."/>
            <person name="Yoshikawa S."/>
            <person name="Yamada K."/>
            <person name="Nakamura Y."/>
            <person name="Ichinomiya M."/>
            <person name="Sato N."/>
            <person name="Blanc-Mathieu R."/>
            <person name="Endo H."/>
            <person name="Kuwata A."/>
            <person name="Ogata H."/>
        </authorList>
    </citation>
    <scope>NUCLEOTIDE SEQUENCE [LARGE SCALE GENOMIC DNA]</scope>
    <source>
        <strain evidence="6">NIES 3701</strain>
    </source>
</reference>
<dbReference type="PANTHER" id="PTHR14027:SF2">
    <property type="entry name" value="RNA POLYMERASE-ASSOCIATED PROTEIN CTR9 HOMOLOG"/>
    <property type="match status" value="1"/>
</dbReference>
<feature type="repeat" description="TPR" evidence="3">
    <location>
        <begin position="187"/>
        <end position="220"/>
    </location>
</feature>
<name>A0A9W6ZIB6_9STRA</name>
<dbReference type="Pfam" id="PF13176">
    <property type="entry name" value="TPR_7"/>
    <property type="match status" value="1"/>
</dbReference>
<dbReference type="SMART" id="SM00028">
    <property type="entry name" value="TPR"/>
    <property type="match status" value="9"/>
</dbReference>
<accession>A0A9W6ZIB6</accession>
<dbReference type="PROSITE" id="PS50005">
    <property type="entry name" value="TPR"/>
    <property type="match status" value="2"/>
</dbReference>
<keyword evidence="2 3" id="KW-0802">TPR repeat</keyword>